<gene>
    <name evidence="1" type="ORF">DHETER_LOCUS5648</name>
</gene>
<keyword evidence="2" id="KW-1185">Reference proteome</keyword>
<dbReference type="EMBL" id="CAJVPU010006424">
    <property type="protein sequence ID" value="CAG8561102.1"/>
    <property type="molecule type" value="Genomic_DNA"/>
</dbReference>
<accession>A0ACA9M5R2</accession>
<protein>
    <submittedName>
        <fullName evidence="1">4816_t:CDS:1</fullName>
    </submittedName>
</protein>
<proteinExistence type="predicted"/>
<feature type="non-terminal residue" evidence="1">
    <location>
        <position position="1"/>
    </location>
</feature>
<dbReference type="Proteomes" id="UP000789702">
    <property type="component" value="Unassembled WGS sequence"/>
</dbReference>
<evidence type="ECO:0000313" key="1">
    <source>
        <dbReference type="EMBL" id="CAG8561102.1"/>
    </source>
</evidence>
<reference evidence="1" key="1">
    <citation type="submission" date="2021-06" db="EMBL/GenBank/DDBJ databases">
        <authorList>
            <person name="Kallberg Y."/>
            <person name="Tangrot J."/>
            <person name="Rosling A."/>
        </authorList>
    </citation>
    <scope>NUCLEOTIDE SEQUENCE</scope>
    <source>
        <strain evidence="1">IL203A</strain>
    </source>
</reference>
<organism evidence="1 2">
    <name type="scientific">Dentiscutata heterogama</name>
    <dbReference type="NCBI Taxonomy" id="1316150"/>
    <lineage>
        <taxon>Eukaryota</taxon>
        <taxon>Fungi</taxon>
        <taxon>Fungi incertae sedis</taxon>
        <taxon>Mucoromycota</taxon>
        <taxon>Glomeromycotina</taxon>
        <taxon>Glomeromycetes</taxon>
        <taxon>Diversisporales</taxon>
        <taxon>Gigasporaceae</taxon>
        <taxon>Dentiscutata</taxon>
    </lineage>
</organism>
<name>A0ACA9M5R2_9GLOM</name>
<sequence length="59" mass="6743">KVRYVLHGHTSTIRSLKMNDKTIDVSGSCDATLRVWNIEEGRLLHLLVGYRASVRCMEI</sequence>
<evidence type="ECO:0000313" key="2">
    <source>
        <dbReference type="Proteomes" id="UP000789702"/>
    </source>
</evidence>
<comment type="caution">
    <text evidence="1">The sequence shown here is derived from an EMBL/GenBank/DDBJ whole genome shotgun (WGS) entry which is preliminary data.</text>
</comment>